<feature type="region of interest" description="Disordered" evidence="1">
    <location>
        <begin position="70"/>
        <end position="97"/>
    </location>
</feature>
<gene>
    <name evidence="2" type="ORF">WMY93_023373</name>
</gene>
<protein>
    <submittedName>
        <fullName evidence="2">Uncharacterized protein</fullName>
    </submittedName>
</protein>
<dbReference type="EMBL" id="JBBPFD010000017">
    <property type="protein sequence ID" value="KAK7891410.1"/>
    <property type="molecule type" value="Genomic_DNA"/>
</dbReference>
<evidence type="ECO:0000256" key="1">
    <source>
        <dbReference type="SAM" id="MobiDB-lite"/>
    </source>
</evidence>
<reference evidence="3" key="1">
    <citation type="submission" date="2024-04" db="EMBL/GenBank/DDBJ databases">
        <title>Salinicola lusitanus LLJ914,a marine bacterium isolated from the Okinawa Trough.</title>
        <authorList>
            <person name="Li J."/>
        </authorList>
    </citation>
    <scope>NUCLEOTIDE SEQUENCE [LARGE SCALE GENOMIC DNA]</scope>
</reference>
<dbReference type="AlphaFoldDB" id="A0AAW0N8H9"/>
<feature type="compositionally biased region" description="Basic and acidic residues" evidence="1">
    <location>
        <begin position="77"/>
        <end position="89"/>
    </location>
</feature>
<evidence type="ECO:0000313" key="3">
    <source>
        <dbReference type="Proteomes" id="UP001460270"/>
    </source>
</evidence>
<sequence>MIDKPGLSDQSAFQRRGQGLVREVSRRDALCSLKLLRYMKRSRGHYFGSPGNSNHSGQLQISSEAWGVKVGGTGGGLRERERRERREGGEQDTFGEGSIRRKKGCEKLCSERRKNRFFPRSAWIFRRSYAEREKPEVEPEWEPFKLKNPGNGTDVKGSGSCVFFYRRDSNERRN</sequence>
<evidence type="ECO:0000313" key="2">
    <source>
        <dbReference type="EMBL" id="KAK7891410.1"/>
    </source>
</evidence>
<name>A0AAW0N8H9_9GOBI</name>
<organism evidence="2 3">
    <name type="scientific">Mugilogobius chulae</name>
    <name type="common">yellowstripe goby</name>
    <dbReference type="NCBI Taxonomy" id="88201"/>
    <lineage>
        <taxon>Eukaryota</taxon>
        <taxon>Metazoa</taxon>
        <taxon>Chordata</taxon>
        <taxon>Craniata</taxon>
        <taxon>Vertebrata</taxon>
        <taxon>Euteleostomi</taxon>
        <taxon>Actinopterygii</taxon>
        <taxon>Neopterygii</taxon>
        <taxon>Teleostei</taxon>
        <taxon>Neoteleostei</taxon>
        <taxon>Acanthomorphata</taxon>
        <taxon>Gobiaria</taxon>
        <taxon>Gobiiformes</taxon>
        <taxon>Gobioidei</taxon>
        <taxon>Gobiidae</taxon>
        <taxon>Gobionellinae</taxon>
        <taxon>Mugilogobius</taxon>
    </lineage>
</organism>
<keyword evidence="3" id="KW-1185">Reference proteome</keyword>
<dbReference type="Proteomes" id="UP001460270">
    <property type="component" value="Unassembled WGS sequence"/>
</dbReference>
<comment type="caution">
    <text evidence="2">The sequence shown here is derived from an EMBL/GenBank/DDBJ whole genome shotgun (WGS) entry which is preliminary data.</text>
</comment>
<accession>A0AAW0N8H9</accession>
<proteinExistence type="predicted"/>